<sequence>MNLTRIYFLFLVLFLGGCKSENRPKDLGRAVYFWKTNFELSKKEKAFLEENKIEKIYLRFFDVDMLQNEAIPKGIVSIRTKVNQEIVPTVFITNRVFERLKFEQIEDLSANVLGQINKISNAHKEIQFDCDWTLSTKSKYFFFLEKINEKSPKDMKYSATIRLHQIKFYKKTGIPPVDEGVLMLYNTGDWRKLTLENSLFDAQTTMNYLDNLSEYPLNLNFAFTFFQQVLAYRNGIFYTFIKNCTLSEIEANAAFEKTKTENQFLCKKDVQFKNISFRENDILKFENSEFEKVNKTKNRILQKTKALKTTIILYHLDEKSLSNYNQEQIQEFFSQN</sequence>
<comment type="caution">
    <text evidence="1">The sequence shown here is derived from an EMBL/GenBank/DDBJ whole genome shotgun (WGS) entry which is preliminary data.</text>
</comment>
<keyword evidence="2" id="KW-1185">Reference proteome</keyword>
<dbReference type="EMBL" id="RJUF01000004">
    <property type="protein sequence ID" value="MCP9761904.1"/>
    <property type="molecule type" value="Genomic_DNA"/>
</dbReference>
<reference evidence="1 2" key="1">
    <citation type="submission" date="2018-11" db="EMBL/GenBank/DDBJ databases">
        <title>Novel bacteria species description.</title>
        <authorList>
            <person name="Han J.-H."/>
        </authorList>
    </citation>
    <scope>NUCLEOTIDE SEQUENCE [LARGE SCALE GENOMIC DNA]</scope>
    <source>
        <strain evidence="1 2">KCTC23259</strain>
    </source>
</reference>
<accession>A0AAE3KRV4</accession>
<dbReference type="PROSITE" id="PS51257">
    <property type="entry name" value="PROKAR_LIPOPROTEIN"/>
    <property type="match status" value="1"/>
</dbReference>
<protein>
    <recommendedName>
        <fullName evidence="3">Lipoprotein</fullName>
    </recommendedName>
</protein>
<dbReference type="AlphaFoldDB" id="A0AAE3KRV4"/>
<proteinExistence type="predicted"/>
<organism evidence="1 2">
    <name type="scientific">Lacihabitans soyangensis</name>
    <dbReference type="NCBI Taxonomy" id="869394"/>
    <lineage>
        <taxon>Bacteria</taxon>
        <taxon>Pseudomonadati</taxon>
        <taxon>Bacteroidota</taxon>
        <taxon>Cytophagia</taxon>
        <taxon>Cytophagales</taxon>
        <taxon>Leadbetterellaceae</taxon>
        <taxon>Lacihabitans</taxon>
    </lineage>
</organism>
<name>A0AAE3KRV4_9BACT</name>
<dbReference type="Proteomes" id="UP001204144">
    <property type="component" value="Unassembled WGS sequence"/>
</dbReference>
<evidence type="ECO:0000313" key="1">
    <source>
        <dbReference type="EMBL" id="MCP9761904.1"/>
    </source>
</evidence>
<evidence type="ECO:0000313" key="2">
    <source>
        <dbReference type="Proteomes" id="UP001204144"/>
    </source>
</evidence>
<evidence type="ECO:0008006" key="3">
    <source>
        <dbReference type="Google" id="ProtNLM"/>
    </source>
</evidence>
<dbReference type="RefSeq" id="WP_255035649.1">
    <property type="nucleotide sequence ID" value="NZ_RJUF01000004.1"/>
</dbReference>
<gene>
    <name evidence="1" type="ORF">EGI31_02975</name>
</gene>